<name>A0A137RHM5_9FLAO</name>
<dbReference type="InterPro" id="IPR001952">
    <property type="entry name" value="Alkaline_phosphatase"/>
</dbReference>
<sequence length="368" mass="40027">MKFKFFFLTTFLIFTTLFISCVSVQVKDNTVSTISSEIKKPKNIILLIGDGMGLSEVSTAIYYKDGNPNFERFHTIGLSKTSSASDLITDSAAGATVFSTGVKTYNGAIGVDKDTIPMPTIVEQLSKRGLSTGIVATSSIQHATPASFYAHVKSRRMYEEITEFAPNSGVNFFAGGGLKFFNKRKDGKDLLAEMKANGYKVTTDQLPQAPVEQKELILLAEDGMPKMSEGRGDFLPNATKLALEKLSKNEKGFFLIVEGSQIDWGGHDNDADYLIGELLDFDKTLGVALDFAKQNGETLIIVTADHETGGFTLASDGSDYNKIKPSFSTPGHSATMVPVFAEGPGATLFNGIYESNEIYHKMMALFDK</sequence>
<dbReference type="SUPFAM" id="SSF53649">
    <property type="entry name" value="Alkaline phosphatase-like"/>
    <property type="match status" value="1"/>
</dbReference>
<feature type="chain" id="PRO_5007479694" evidence="10">
    <location>
        <begin position="27"/>
        <end position="368"/>
    </location>
</feature>
<comment type="caution">
    <text evidence="11">The sequence shown here is derived from an EMBL/GenBank/DDBJ whole genome shotgun (WGS) entry which is preliminary data.</text>
</comment>
<dbReference type="PROSITE" id="PS51257">
    <property type="entry name" value="PROKAR_LIPOPROTEIN"/>
    <property type="match status" value="1"/>
</dbReference>
<feature type="binding site" evidence="8">
    <location>
        <position position="144"/>
    </location>
    <ligand>
        <name>Mg(2+)</name>
        <dbReference type="ChEBI" id="CHEBI:18420"/>
    </ligand>
</feature>
<evidence type="ECO:0000256" key="9">
    <source>
        <dbReference type="RuleBase" id="RU003946"/>
    </source>
</evidence>
<organism evidence="11 12">
    <name type="scientific">Aequorivita aquimaris</name>
    <dbReference type="NCBI Taxonomy" id="1548749"/>
    <lineage>
        <taxon>Bacteria</taxon>
        <taxon>Pseudomonadati</taxon>
        <taxon>Bacteroidota</taxon>
        <taxon>Flavobacteriia</taxon>
        <taxon>Flavobacteriales</taxon>
        <taxon>Flavobacteriaceae</taxon>
        <taxon>Aequorivita</taxon>
    </lineage>
</organism>
<keyword evidence="3 8" id="KW-0479">Metal-binding</keyword>
<feature type="binding site" evidence="8">
    <location>
        <position position="263"/>
    </location>
    <ligand>
        <name>Zn(2+)</name>
        <dbReference type="ChEBI" id="CHEBI:29105"/>
        <label>2</label>
    </ligand>
</feature>
<feature type="binding site" evidence="8">
    <location>
        <position position="306"/>
    </location>
    <ligand>
        <name>Zn(2+)</name>
        <dbReference type="ChEBI" id="CHEBI:29105"/>
        <label>2</label>
    </ligand>
</feature>
<evidence type="ECO:0000256" key="4">
    <source>
        <dbReference type="ARBA" id="ARBA00022801"/>
    </source>
</evidence>
<proteinExistence type="inferred from homology"/>
<dbReference type="PROSITE" id="PS00123">
    <property type="entry name" value="ALKALINE_PHOSPHATASE"/>
    <property type="match status" value="1"/>
</dbReference>
<dbReference type="CDD" id="cd16012">
    <property type="entry name" value="ALP"/>
    <property type="match status" value="1"/>
</dbReference>
<keyword evidence="6 8" id="KW-0460">Magnesium</keyword>
<keyword evidence="2" id="KW-0597">Phosphoprotein</keyword>
<comment type="similarity">
    <text evidence="1 9">Belongs to the alkaline phosphatase family.</text>
</comment>
<feature type="active site" description="Phosphoserine intermediate" evidence="7">
    <location>
        <position position="91"/>
    </location>
</feature>
<dbReference type="GO" id="GO:0004035">
    <property type="term" value="F:alkaline phosphatase activity"/>
    <property type="evidence" value="ECO:0007669"/>
    <property type="project" value="TreeGrafter"/>
</dbReference>
<comment type="cofactor">
    <cofactor evidence="8">
        <name>Zn(2+)</name>
        <dbReference type="ChEBI" id="CHEBI:29105"/>
    </cofactor>
    <text evidence="8">Binds 2 Zn(2+) ions.</text>
</comment>
<feature type="binding site" evidence="8">
    <location>
        <position position="267"/>
    </location>
    <ligand>
        <name>Zn(2+)</name>
        <dbReference type="ChEBI" id="CHEBI:29105"/>
        <label>2</label>
    </ligand>
</feature>
<evidence type="ECO:0000256" key="2">
    <source>
        <dbReference type="ARBA" id="ARBA00022553"/>
    </source>
</evidence>
<feature type="binding site" evidence="8">
    <location>
        <position position="50"/>
    </location>
    <ligand>
        <name>Mg(2+)</name>
        <dbReference type="ChEBI" id="CHEBI:18420"/>
    </ligand>
</feature>
<keyword evidence="4" id="KW-0378">Hydrolase</keyword>
<protein>
    <submittedName>
        <fullName evidence="11">Alkaline phosphatase</fullName>
    </submittedName>
</protein>
<keyword evidence="12" id="KW-1185">Reference proteome</keyword>
<feature type="binding site" evidence="8">
    <location>
        <position position="258"/>
    </location>
    <ligand>
        <name>Mg(2+)</name>
        <dbReference type="ChEBI" id="CHEBI:18420"/>
    </ligand>
</feature>
<dbReference type="OrthoDB" id="9794455at2"/>
<dbReference type="PANTHER" id="PTHR11596:SF5">
    <property type="entry name" value="ALKALINE PHOSPHATASE"/>
    <property type="match status" value="1"/>
</dbReference>
<gene>
    <name evidence="11" type="ORF">LS48_07925</name>
</gene>
<evidence type="ECO:0000256" key="3">
    <source>
        <dbReference type="ARBA" id="ARBA00022723"/>
    </source>
</evidence>
<dbReference type="EMBL" id="JRWG01000004">
    <property type="protein sequence ID" value="KXN98998.1"/>
    <property type="molecule type" value="Genomic_DNA"/>
</dbReference>
<dbReference type="InterPro" id="IPR018299">
    <property type="entry name" value="Alkaline_phosphatase_AS"/>
</dbReference>
<evidence type="ECO:0000256" key="7">
    <source>
        <dbReference type="PIRSR" id="PIRSR601952-1"/>
    </source>
</evidence>
<evidence type="ECO:0000256" key="8">
    <source>
        <dbReference type="PIRSR" id="PIRSR601952-2"/>
    </source>
</evidence>
<comment type="cofactor">
    <cofactor evidence="8">
        <name>Mg(2+)</name>
        <dbReference type="ChEBI" id="CHEBI:18420"/>
    </cofactor>
    <text evidence="8">Binds 1 Mg(2+) ion.</text>
</comment>
<keyword evidence="10" id="KW-0732">Signal</keyword>
<feature type="binding site" evidence="8">
    <location>
        <position position="142"/>
    </location>
    <ligand>
        <name>Mg(2+)</name>
        <dbReference type="ChEBI" id="CHEBI:18420"/>
    </ligand>
</feature>
<evidence type="ECO:0000313" key="12">
    <source>
        <dbReference type="Proteomes" id="UP000070138"/>
    </source>
</evidence>
<dbReference type="GO" id="GO:0046872">
    <property type="term" value="F:metal ion binding"/>
    <property type="evidence" value="ECO:0007669"/>
    <property type="project" value="UniProtKB-KW"/>
</dbReference>
<dbReference type="STRING" id="1548749.LS48_07925"/>
<dbReference type="InterPro" id="IPR017850">
    <property type="entry name" value="Alkaline_phosphatase_core_sf"/>
</dbReference>
<evidence type="ECO:0000256" key="6">
    <source>
        <dbReference type="ARBA" id="ARBA00022842"/>
    </source>
</evidence>
<dbReference type="Pfam" id="PF00245">
    <property type="entry name" value="Alk_phosphatase"/>
    <property type="match status" value="1"/>
</dbReference>
<reference evidence="11 12" key="2">
    <citation type="journal article" date="2016" name="Int. J. Syst. Evol. Microbiol.">
        <title>Vitellibacter aquimaris sp. nov., a marine bacterium isolated from seawater.</title>
        <authorList>
            <person name="Thevarajoo S."/>
            <person name="Selvaratnam C."/>
            <person name="Goh K.M."/>
            <person name="Hong K.W."/>
            <person name="Chan X.Y."/>
            <person name="Chan K.G."/>
            <person name="Chong C.S."/>
        </authorList>
    </citation>
    <scope>NUCLEOTIDE SEQUENCE [LARGE SCALE GENOMIC DNA]</scope>
    <source>
        <strain evidence="11 12">D-24</strain>
    </source>
</reference>
<dbReference type="AlphaFoldDB" id="A0A137RHM5"/>
<dbReference type="PANTHER" id="PTHR11596">
    <property type="entry name" value="ALKALINE PHOSPHATASE"/>
    <property type="match status" value="1"/>
</dbReference>
<feature type="signal peptide" evidence="10">
    <location>
        <begin position="1"/>
        <end position="26"/>
    </location>
</feature>
<evidence type="ECO:0000313" key="11">
    <source>
        <dbReference type="EMBL" id="KXN98998.1"/>
    </source>
</evidence>
<dbReference type="Proteomes" id="UP000070138">
    <property type="component" value="Unassembled WGS sequence"/>
</dbReference>
<accession>A0A137RHM5</accession>
<feature type="binding site" evidence="8">
    <location>
        <position position="50"/>
    </location>
    <ligand>
        <name>Zn(2+)</name>
        <dbReference type="ChEBI" id="CHEBI:29105"/>
        <label>2</label>
    </ligand>
</feature>
<evidence type="ECO:0000256" key="10">
    <source>
        <dbReference type="SAM" id="SignalP"/>
    </source>
</evidence>
<keyword evidence="5 8" id="KW-0862">Zinc</keyword>
<dbReference type="SMART" id="SM00098">
    <property type="entry name" value="alkPPc"/>
    <property type="match status" value="1"/>
</dbReference>
<evidence type="ECO:0000256" key="5">
    <source>
        <dbReference type="ARBA" id="ARBA00022833"/>
    </source>
</evidence>
<feature type="binding site" evidence="8">
    <location>
        <position position="305"/>
    </location>
    <ligand>
        <name>Zn(2+)</name>
        <dbReference type="ChEBI" id="CHEBI:29105"/>
        <label>2</label>
    </ligand>
</feature>
<dbReference type="Gene3D" id="3.40.720.10">
    <property type="entry name" value="Alkaline Phosphatase, subunit A"/>
    <property type="match status" value="1"/>
</dbReference>
<evidence type="ECO:0000256" key="1">
    <source>
        <dbReference type="ARBA" id="ARBA00005984"/>
    </source>
</evidence>
<dbReference type="PRINTS" id="PR00113">
    <property type="entry name" value="ALKPHPHTASE"/>
</dbReference>
<reference evidence="12" key="1">
    <citation type="submission" date="2014-10" db="EMBL/GenBank/DDBJ databases">
        <title>Genome sequencing of Vitellibacter sp. D-24.</title>
        <authorList>
            <person name="Thevarajoo S."/>
            <person name="Selvaratnam C."/>
            <person name="Goh K.M."/>
            <person name="Chong C.S."/>
        </authorList>
    </citation>
    <scope>NUCLEOTIDE SEQUENCE [LARGE SCALE GENOMIC DNA]</scope>
    <source>
        <strain evidence="12">D-24</strain>
    </source>
</reference>
<dbReference type="RefSeq" id="WP_062621746.1">
    <property type="nucleotide sequence ID" value="NZ_JRWG01000004.1"/>
</dbReference>
<dbReference type="PATRIC" id="fig|1548749.3.peg.1673"/>